<evidence type="ECO:0000313" key="3">
    <source>
        <dbReference type="Proteomes" id="UP000308549"/>
    </source>
</evidence>
<comment type="caution">
    <text evidence="2">The sequence shown here is derived from an EMBL/GenBank/DDBJ whole genome shotgun (WGS) entry which is preliminary data.</text>
</comment>
<feature type="region of interest" description="Disordered" evidence="1">
    <location>
        <begin position="1"/>
        <end position="53"/>
    </location>
</feature>
<organism evidence="2 3">
    <name type="scientific">Salinomyces thailandicus</name>
    <dbReference type="NCBI Taxonomy" id="706561"/>
    <lineage>
        <taxon>Eukaryota</taxon>
        <taxon>Fungi</taxon>
        <taxon>Dikarya</taxon>
        <taxon>Ascomycota</taxon>
        <taxon>Pezizomycotina</taxon>
        <taxon>Dothideomycetes</taxon>
        <taxon>Dothideomycetidae</taxon>
        <taxon>Mycosphaerellales</taxon>
        <taxon>Teratosphaeriaceae</taxon>
        <taxon>Salinomyces</taxon>
    </lineage>
</organism>
<dbReference type="OrthoDB" id="3945102at2759"/>
<evidence type="ECO:0000313" key="2">
    <source>
        <dbReference type="EMBL" id="TKA32002.1"/>
    </source>
</evidence>
<reference evidence="2 3" key="1">
    <citation type="submission" date="2017-03" db="EMBL/GenBank/DDBJ databases">
        <title>Genomes of endolithic fungi from Antarctica.</title>
        <authorList>
            <person name="Coleine C."/>
            <person name="Masonjones S."/>
            <person name="Stajich J.E."/>
        </authorList>
    </citation>
    <scope>NUCLEOTIDE SEQUENCE [LARGE SCALE GENOMIC DNA]</scope>
    <source>
        <strain evidence="2 3">CCFEE 6315</strain>
    </source>
</reference>
<keyword evidence="3" id="KW-1185">Reference proteome</keyword>
<dbReference type="AlphaFoldDB" id="A0A4U0UB97"/>
<sequence>MSGPFFGSREFDEMDSTSDPWPSTPRARSRSPLRLHDGHDTDRPPAFSFQFTQVPRGFREDDRSIYGDATPSSFSTKFRERREQPSFVLGRDYYDPPQVAKWQDDTLQEDSFLELYPAGDGTLSYPDGDGELASISNINVDLIEARCPLLSMAFDQSRTGRPHLHLETLTAMSALPFLRYLYTESYALASSAGDFYEDVPTSVLLHCELYRLGDIYDLPELKTQAYVNILRQCEFGCSSPDKPIHLCSAIRFSYQHLSSHENIIESILSYCITCFNSHRLGGDSEFRQLAYELRPFHQKLCWMASNRGGEDAEAASAIIQLPYRLYKPDTYASMEGAKNSRLADVVYHFHAEDKTDRLGKGRKTRGEPVEVPSRLSNLTLALRPRSTTPSPVPTLREKESSASEDEGFYVVKREDSSPLVESAAPGAASDFEYEVLSALESVRGMVINDNEGCAEAPMNSTSRAFPMQARRTAPPTDSDTDSEWSVI</sequence>
<dbReference type="EMBL" id="NAJL01000006">
    <property type="protein sequence ID" value="TKA32002.1"/>
    <property type="molecule type" value="Genomic_DNA"/>
</dbReference>
<feature type="region of interest" description="Disordered" evidence="1">
    <location>
        <begin position="452"/>
        <end position="487"/>
    </location>
</feature>
<evidence type="ECO:0008006" key="4">
    <source>
        <dbReference type="Google" id="ProtNLM"/>
    </source>
</evidence>
<accession>A0A4U0UB97</accession>
<evidence type="ECO:0000256" key="1">
    <source>
        <dbReference type="SAM" id="MobiDB-lite"/>
    </source>
</evidence>
<feature type="compositionally biased region" description="Acidic residues" evidence="1">
    <location>
        <begin position="478"/>
        <end position="487"/>
    </location>
</feature>
<feature type="region of interest" description="Disordered" evidence="1">
    <location>
        <begin position="383"/>
        <end position="405"/>
    </location>
</feature>
<feature type="compositionally biased region" description="Basic and acidic residues" evidence="1">
    <location>
        <begin position="34"/>
        <end position="43"/>
    </location>
</feature>
<name>A0A4U0UB97_9PEZI</name>
<gene>
    <name evidence="2" type="ORF">B0A50_01247</name>
</gene>
<proteinExistence type="predicted"/>
<dbReference type="Proteomes" id="UP000308549">
    <property type="component" value="Unassembled WGS sequence"/>
</dbReference>
<protein>
    <recommendedName>
        <fullName evidence="4">BTB domain-containing protein</fullName>
    </recommendedName>
</protein>